<dbReference type="EMBL" id="JBHSTE010000001">
    <property type="protein sequence ID" value="MFC6331139.1"/>
    <property type="molecule type" value="Genomic_DNA"/>
</dbReference>
<organism evidence="3 4">
    <name type="scientific">Paenibacillus septentrionalis</name>
    <dbReference type="NCBI Taxonomy" id="429342"/>
    <lineage>
        <taxon>Bacteria</taxon>
        <taxon>Bacillati</taxon>
        <taxon>Bacillota</taxon>
        <taxon>Bacilli</taxon>
        <taxon>Bacillales</taxon>
        <taxon>Paenibacillaceae</taxon>
        <taxon>Paenibacillus</taxon>
    </lineage>
</organism>
<feature type="transmembrane region" description="Helical" evidence="2">
    <location>
        <begin position="6"/>
        <end position="22"/>
    </location>
</feature>
<dbReference type="Proteomes" id="UP001596233">
    <property type="component" value="Unassembled WGS sequence"/>
</dbReference>
<dbReference type="RefSeq" id="WP_379230054.1">
    <property type="nucleotide sequence ID" value="NZ_JBHSTE010000001.1"/>
</dbReference>
<dbReference type="InterPro" id="IPR046118">
    <property type="entry name" value="DUF6115"/>
</dbReference>
<evidence type="ECO:0000256" key="2">
    <source>
        <dbReference type="SAM" id="Phobius"/>
    </source>
</evidence>
<comment type="caution">
    <text evidence="3">The sequence shown here is derived from an EMBL/GenBank/DDBJ whole genome shotgun (WGS) entry which is preliminary data.</text>
</comment>
<evidence type="ECO:0000313" key="3">
    <source>
        <dbReference type="EMBL" id="MFC6331139.1"/>
    </source>
</evidence>
<reference evidence="4" key="1">
    <citation type="journal article" date="2019" name="Int. J. Syst. Evol. Microbiol.">
        <title>The Global Catalogue of Microorganisms (GCM) 10K type strain sequencing project: providing services to taxonomists for standard genome sequencing and annotation.</title>
        <authorList>
            <consortium name="The Broad Institute Genomics Platform"/>
            <consortium name="The Broad Institute Genome Sequencing Center for Infectious Disease"/>
            <person name="Wu L."/>
            <person name="Ma J."/>
        </authorList>
    </citation>
    <scope>NUCLEOTIDE SEQUENCE [LARGE SCALE GENOMIC DNA]</scope>
    <source>
        <strain evidence="4">PCU 280</strain>
    </source>
</reference>
<gene>
    <name evidence="3" type="ORF">ACFP56_00775</name>
</gene>
<feature type="coiled-coil region" evidence="1">
    <location>
        <begin position="37"/>
        <end position="114"/>
    </location>
</feature>
<keyword evidence="2" id="KW-0812">Transmembrane</keyword>
<keyword evidence="4" id="KW-1185">Reference proteome</keyword>
<evidence type="ECO:0000313" key="4">
    <source>
        <dbReference type="Proteomes" id="UP001596233"/>
    </source>
</evidence>
<accession>A0ABW1UXG6</accession>
<proteinExistence type="predicted"/>
<keyword evidence="2" id="KW-0472">Membrane</keyword>
<dbReference type="Pfam" id="PF19610">
    <property type="entry name" value="DUF6115"/>
    <property type="match status" value="1"/>
</dbReference>
<evidence type="ECO:0000256" key="1">
    <source>
        <dbReference type="SAM" id="Coils"/>
    </source>
</evidence>
<name>A0ABW1UXG6_9BACL</name>
<sequence>MQAWQYVALLGAVVAVAAFLLPRGTEKQKNAGSGAQMEQLELAFEQFMNNMEQEHNDLVKMLTQSLQQLREEDRVKREALARLEQRNAQAEEQLSKLAQQIAVLEAKLQMLTAQPEKLQALASPTSETASQVGQGVGAEVEEAEEWPADSIKKRYAELLDMHHAGKSIETIARKLGKNKGEVQLILQLAMQEEKTRHA</sequence>
<protein>
    <submittedName>
        <fullName evidence="3">DUF6115 domain-containing protein</fullName>
    </submittedName>
</protein>
<keyword evidence="1" id="KW-0175">Coiled coil</keyword>
<keyword evidence="2" id="KW-1133">Transmembrane helix</keyword>